<comment type="subcellular location">
    <subcellularLocation>
        <location evidence="1 10">Vacuole membrane</location>
        <topology evidence="1 10">Multi-pass membrane protein</topology>
    </subcellularLocation>
</comment>
<evidence type="ECO:0000313" key="12">
    <source>
        <dbReference type="Proteomes" id="UP001222932"/>
    </source>
</evidence>
<feature type="transmembrane region" description="Helical" evidence="10">
    <location>
        <begin position="272"/>
        <end position="291"/>
    </location>
</feature>
<evidence type="ECO:0000256" key="6">
    <source>
        <dbReference type="ARBA" id="ARBA00022970"/>
    </source>
</evidence>
<feature type="transmembrane region" description="Helical" evidence="10">
    <location>
        <begin position="329"/>
        <end position="353"/>
    </location>
</feature>
<feature type="transmembrane region" description="Helical" evidence="10">
    <location>
        <begin position="112"/>
        <end position="132"/>
    </location>
</feature>
<feature type="transmembrane region" description="Helical" evidence="10">
    <location>
        <begin position="430"/>
        <end position="451"/>
    </location>
</feature>
<dbReference type="InterPro" id="IPR036259">
    <property type="entry name" value="MFS_trans_sf"/>
</dbReference>
<feature type="transmembrane region" description="Helical" evidence="10">
    <location>
        <begin position="492"/>
        <end position="511"/>
    </location>
</feature>
<dbReference type="GO" id="GO:0006914">
    <property type="term" value="P:autophagy"/>
    <property type="evidence" value="ECO:0007669"/>
    <property type="project" value="UniProtKB-KW"/>
</dbReference>
<dbReference type="SUPFAM" id="SSF103473">
    <property type="entry name" value="MFS general substrate transporter"/>
    <property type="match status" value="1"/>
</dbReference>
<feature type="transmembrane region" description="Helical" evidence="10">
    <location>
        <begin position="244"/>
        <end position="266"/>
    </location>
</feature>
<feature type="transmembrane region" description="Helical" evidence="10">
    <location>
        <begin position="365"/>
        <end position="383"/>
    </location>
</feature>
<dbReference type="EMBL" id="BTCM01000002">
    <property type="protein sequence ID" value="GMK55852.1"/>
    <property type="molecule type" value="Genomic_DNA"/>
</dbReference>
<feature type="transmembrane region" description="Helical" evidence="10">
    <location>
        <begin position="395"/>
        <end position="418"/>
    </location>
</feature>
<evidence type="ECO:0000256" key="3">
    <source>
        <dbReference type="ARBA" id="ARBA00022448"/>
    </source>
</evidence>
<evidence type="ECO:0000313" key="11">
    <source>
        <dbReference type="EMBL" id="GMK55852.1"/>
    </source>
</evidence>
<keyword evidence="3 10" id="KW-0813">Transport</keyword>
<keyword evidence="12" id="KW-1185">Reference proteome</keyword>
<protein>
    <recommendedName>
        <fullName evidence="10">Autophagy-related protein</fullName>
    </recommendedName>
</protein>
<dbReference type="InterPro" id="IPR050495">
    <property type="entry name" value="ATG22/LtaA_families"/>
</dbReference>
<feature type="transmembrane region" description="Helical" evidence="10">
    <location>
        <begin position="80"/>
        <end position="100"/>
    </location>
</feature>
<dbReference type="AlphaFoldDB" id="A0AAD3YBF2"/>
<keyword evidence="7 10" id="KW-1133">Transmembrane helix</keyword>
<feature type="transmembrane region" description="Helical" evidence="10">
    <location>
        <begin position="463"/>
        <end position="486"/>
    </location>
</feature>
<comment type="caution">
    <text evidence="11">The sequence shown here is derived from an EMBL/GenBank/DDBJ whole genome shotgun (WGS) entry which is preliminary data.</text>
</comment>
<evidence type="ECO:0000256" key="8">
    <source>
        <dbReference type="ARBA" id="ARBA00023006"/>
    </source>
</evidence>
<sequence>MKLPEPHVRAWYWYAFAAEVFAACAMAIFLPITLEQMARDIGFEAPDYTRPCSKVKPLPGTTPVACRAHILGRWVDTASFSMYVKSIAVFMQALGIISIGTLADCAYWRKRLLVSFAVMGSATASLFLILPGTPRPTLPVIGALITLVGNITYAGSIVCANAFLPGLAREDPAVVAARVAAENESGDEVEGGGLNEADAASVAGSVILGVSEDNGEDEALLTPSSLKYGEVLSRAMSRISSTGVAIGFFSGVAMLALLSVPVVLGGGSTRSLMLAVGLSAAWWGIFTIPAARGLPGAAKVPAPAGWLPTAWRHIISMVHPAEIRRLPNLFTYLLAWIFLSDGFHTTTYTAILYASSHLHMSPAKVIIIGLIMQLVAVGSSIYAPRLQRRLGLGNLRLLIYIVLAAQVLPLYACAGLVIRVGGLRTEAEMYVAAAWFGLLYGPFNSYARAVYAEMIPPGHESTFFSLFSLTDKSASFVGPLTVGLIADSTGNIRLGFVFLAVMLAIPVPVLMHVRVRRGVEEALAWSAERTEERQA</sequence>
<dbReference type="Gene3D" id="1.20.1250.20">
    <property type="entry name" value="MFS general substrate transporter like domains"/>
    <property type="match status" value="1"/>
</dbReference>
<evidence type="ECO:0000256" key="4">
    <source>
        <dbReference type="ARBA" id="ARBA00022554"/>
    </source>
</evidence>
<dbReference type="CDD" id="cd17483">
    <property type="entry name" value="MFS_Atg22_like"/>
    <property type="match status" value="1"/>
</dbReference>
<accession>A0AAD3YBF2</accession>
<keyword evidence="6 10" id="KW-0029">Amino-acid transport</keyword>
<evidence type="ECO:0000256" key="10">
    <source>
        <dbReference type="RuleBase" id="RU363073"/>
    </source>
</evidence>
<evidence type="ECO:0000256" key="7">
    <source>
        <dbReference type="ARBA" id="ARBA00022989"/>
    </source>
</evidence>
<comment type="similarity">
    <text evidence="2 10">Belongs to the ATG22 family.</text>
</comment>
<name>A0AAD3YBF2_9TREE</name>
<proteinExistence type="inferred from homology"/>
<feature type="transmembrane region" description="Helical" evidence="10">
    <location>
        <begin position="138"/>
        <end position="164"/>
    </location>
</feature>
<dbReference type="Proteomes" id="UP001222932">
    <property type="component" value="Unassembled WGS sequence"/>
</dbReference>
<evidence type="ECO:0000256" key="5">
    <source>
        <dbReference type="ARBA" id="ARBA00022692"/>
    </source>
</evidence>
<keyword evidence="5 10" id="KW-0812">Transmembrane</keyword>
<evidence type="ECO:0000256" key="2">
    <source>
        <dbReference type="ARBA" id="ARBA00006978"/>
    </source>
</evidence>
<dbReference type="InterPro" id="IPR044738">
    <property type="entry name" value="Atg22"/>
</dbReference>
<feature type="transmembrane region" description="Helical" evidence="10">
    <location>
        <begin position="12"/>
        <end position="34"/>
    </location>
</feature>
<evidence type="ECO:0000256" key="9">
    <source>
        <dbReference type="ARBA" id="ARBA00023136"/>
    </source>
</evidence>
<dbReference type="GO" id="GO:0005774">
    <property type="term" value="C:vacuolar membrane"/>
    <property type="evidence" value="ECO:0007669"/>
    <property type="project" value="UniProtKB-SubCell"/>
</dbReference>
<dbReference type="GO" id="GO:0032974">
    <property type="term" value="P:amino acid transmembrane export from vacuole"/>
    <property type="evidence" value="ECO:0007669"/>
    <property type="project" value="InterPro"/>
</dbReference>
<gene>
    <name evidence="11" type="primary">ATG22</name>
    <name evidence="11" type="ORF">CspeluHIS016_0209080</name>
</gene>
<organism evidence="11 12">
    <name type="scientific">Cutaneotrichosporon spelunceum</name>
    <dbReference type="NCBI Taxonomy" id="1672016"/>
    <lineage>
        <taxon>Eukaryota</taxon>
        <taxon>Fungi</taxon>
        <taxon>Dikarya</taxon>
        <taxon>Basidiomycota</taxon>
        <taxon>Agaricomycotina</taxon>
        <taxon>Tremellomycetes</taxon>
        <taxon>Trichosporonales</taxon>
        <taxon>Trichosporonaceae</taxon>
        <taxon>Cutaneotrichosporon</taxon>
    </lineage>
</organism>
<dbReference type="InterPro" id="IPR024671">
    <property type="entry name" value="Atg22-like"/>
</dbReference>
<dbReference type="PANTHER" id="PTHR23519">
    <property type="entry name" value="AUTOPHAGY-RELATED PROTEIN 22"/>
    <property type="match status" value="1"/>
</dbReference>
<keyword evidence="8 10" id="KW-0072">Autophagy</keyword>
<dbReference type="Pfam" id="PF11700">
    <property type="entry name" value="ATG22"/>
    <property type="match status" value="1"/>
</dbReference>
<reference evidence="11" key="2">
    <citation type="submission" date="2023-06" db="EMBL/GenBank/DDBJ databases">
        <authorList>
            <person name="Kobayashi Y."/>
            <person name="Kayamori A."/>
            <person name="Aoki K."/>
            <person name="Shiwa Y."/>
            <person name="Fujita N."/>
            <person name="Sugita T."/>
            <person name="Iwasaki W."/>
            <person name="Tanaka N."/>
            <person name="Takashima M."/>
        </authorList>
    </citation>
    <scope>NUCLEOTIDE SEQUENCE</scope>
    <source>
        <strain evidence="11">HIS016</strain>
    </source>
</reference>
<reference evidence="11" key="1">
    <citation type="journal article" date="2023" name="BMC Genomics">
        <title>Chromosome-level genome assemblies of Cutaneotrichosporon spp. (Trichosporonales, Basidiomycota) reveal imbalanced evolution between nucleotide sequences and chromosome synteny.</title>
        <authorList>
            <person name="Kobayashi Y."/>
            <person name="Kayamori A."/>
            <person name="Aoki K."/>
            <person name="Shiwa Y."/>
            <person name="Matsutani M."/>
            <person name="Fujita N."/>
            <person name="Sugita T."/>
            <person name="Iwasaki W."/>
            <person name="Tanaka N."/>
            <person name="Takashima M."/>
        </authorList>
    </citation>
    <scope>NUCLEOTIDE SEQUENCE</scope>
    <source>
        <strain evidence="11">HIS016</strain>
    </source>
</reference>
<dbReference type="PANTHER" id="PTHR23519:SF1">
    <property type="entry name" value="AUTOPHAGY-RELATED PROTEIN 22"/>
    <property type="match status" value="1"/>
</dbReference>
<evidence type="ECO:0000256" key="1">
    <source>
        <dbReference type="ARBA" id="ARBA00004128"/>
    </source>
</evidence>
<comment type="function">
    <text evidence="10">Vacuolar effluxer which mediate the efflux of amino acids resulting from autophagic degradation. The release of autophagic amino acids allows the maintenance of protein synthesis and viability during nitrogen starvation.</text>
</comment>
<keyword evidence="4 10" id="KW-0926">Vacuole</keyword>
<keyword evidence="9 10" id="KW-0472">Membrane</keyword>